<proteinExistence type="predicted"/>
<dbReference type="EMBL" id="CP047166">
    <property type="protein sequence ID" value="QRF67082.1"/>
    <property type="molecule type" value="Genomic_DNA"/>
</dbReference>
<accession>A0ABX7F9Z9</accession>
<dbReference type="SUPFAM" id="SSF50494">
    <property type="entry name" value="Trypsin-like serine proteases"/>
    <property type="match status" value="1"/>
</dbReference>
<dbReference type="InterPro" id="IPR001254">
    <property type="entry name" value="Trypsin_dom"/>
</dbReference>
<protein>
    <submittedName>
        <fullName evidence="3">Trypsin-like serine protease</fullName>
    </submittedName>
</protein>
<evidence type="ECO:0000313" key="3">
    <source>
        <dbReference type="EMBL" id="QRF67082.1"/>
    </source>
</evidence>
<feature type="domain" description="Peptidase S1" evidence="2">
    <location>
        <begin position="1"/>
        <end position="187"/>
    </location>
</feature>
<dbReference type="InterPro" id="IPR009003">
    <property type="entry name" value="Peptidase_S1_PA"/>
</dbReference>
<evidence type="ECO:0000259" key="2">
    <source>
        <dbReference type="PROSITE" id="PS50240"/>
    </source>
</evidence>
<evidence type="ECO:0000256" key="1">
    <source>
        <dbReference type="ARBA" id="ARBA00022729"/>
    </source>
</evidence>
<dbReference type="PROSITE" id="PS00134">
    <property type="entry name" value="TRYPSIN_HIS"/>
    <property type="match status" value="1"/>
</dbReference>
<reference evidence="3 4" key="1">
    <citation type="submission" date="2019-12" db="EMBL/GenBank/DDBJ databases">
        <title>Complete Genome Sequence of a Quorum-Sensing Bacterium,Rhodobacteraceae bacterium C31, Isolated from a marine microalgae symbiotic bacteria.</title>
        <authorList>
            <person name="Zhang Y."/>
        </authorList>
    </citation>
    <scope>NUCLEOTIDE SEQUENCE [LARGE SCALE GENOMIC DNA]</scope>
    <source>
        <strain evidence="3 4">C31</strain>
    </source>
</reference>
<dbReference type="Proteomes" id="UP000596387">
    <property type="component" value="Chromosome"/>
</dbReference>
<dbReference type="InterPro" id="IPR018114">
    <property type="entry name" value="TRYPSIN_HIS"/>
</dbReference>
<keyword evidence="4" id="KW-1185">Reference proteome</keyword>
<dbReference type="PRINTS" id="PR00722">
    <property type="entry name" value="CHYMOTRYPSIN"/>
</dbReference>
<dbReference type="Pfam" id="PF13365">
    <property type="entry name" value="Trypsin_2"/>
    <property type="match status" value="1"/>
</dbReference>
<evidence type="ECO:0000313" key="4">
    <source>
        <dbReference type="Proteomes" id="UP000596387"/>
    </source>
</evidence>
<dbReference type="InterPro" id="IPR001314">
    <property type="entry name" value="Peptidase_S1A"/>
</dbReference>
<dbReference type="PROSITE" id="PS50240">
    <property type="entry name" value="TRYPSIN_DOM"/>
    <property type="match status" value="1"/>
</dbReference>
<name>A0ABX7F9Z9_9RHOB</name>
<organism evidence="3 4">
    <name type="scientific">Ponticoccus alexandrii</name>
    <dbReference type="NCBI Taxonomy" id="1943633"/>
    <lineage>
        <taxon>Bacteria</taxon>
        <taxon>Pseudomonadati</taxon>
        <taxon>Pseudomonadota</taxon>
        <taxon>Alphaproteobacteria</taxon>
        <taxon>Rhodobacterales</taxon>
        <taxon>Roseobacteraceae</taxon>
        <taxon>Ponticoccus</taxon>
    </lineage>
</organism>
<keyword evidence="1" id="KW-0732">Signal</keyword>
<dbReference type="Gene3D" id="2.40.10.10">
    <property type="entry name" value="Trypsin-like serine proteases"/>
    <property type="match status" value="2"/>
</dbReference>
<dbReference type="SMART" id="SM00020">
    <property type="entry name" value="Tryp_SPc"/>
    <property type="match status" value="1"/>
</dbReference>
<dbReference type="PANTHER" id="PTHR15462:SF8">
    <property type="entry name" value="SERINE PROTEASE"/>
    <property type="match status" value="1"/>
</dbReference>
<dbReference type="PANTHER" id="PTHR15462">
    <property type="entry name" value="SERINE PROTEASE"/>
    <property type="match status" value="1"/>
</dbReference>
<sequence>MGRLNLAGHRHREMCTGTLVAPDLVLTAAHCVTVPADGLPKRQADMIFVAGWDGGTHAGASGIARILVHPEAYASGRFDLSHDLALVQLREPLTPPPLPVAIADPTGPLTLMGYRRRQPHRLTVAADCHGAGRAVWMIDCRVEQGQSGGPVLAGEGTARRVVGVISALRDNAALVVPVDDWVIAQLAKGR</sequence>
<dbReference type="InterPro" id="IPR050966">
    <property type="entry name" value="Glutamyl_endopeptidase"/>
</dbReference>
<gene>
    <name evidence="3" type="ORF">GQA70_12620</name>
</gene>
<dbReference type="InterPro" id="IPR043504">
    <property type="entry name" value="Peptidase_S1_PA_chymotrypsin"/>
</dbReference>